<dbReference type="Pfam" id="PF00425">
    <property type="entry name" value="Chorismate_bind"/>
    <property type="match status" value="1"/>
</dbReference>
<feature type="domain" description="Chorismate-utilising enzyme C-terminal" evidence="6">
    <location>
        <begin position="190"/>
        <end position="439"/>
    </location>
</feature>
<dbReference type="Gene3D" id="3.60.120.10">
    <property type="entry name" value="Anthranilate synthase"/>
    <property type="match status" value="1"/>
</dbReference>
<name>A0A2N6VN70_9MICO</name>
<dbReference type="InterPro" id="IPR004561">
    <property type="entry name" value="IsoChor_synthase"/>
</dbReference>
<evidence type="ECO:0000256" key="2">
    <source>
        <dbReference type="ARBA" id="ARBA00005297"/>
    </source>
</evidence>
<dbReference type="GO" id="GO:0008909">
    <property type="term" value="F:isochorismate synthase activity"/>
    <property type="evidence" value="ECO:0007669"/>
    <property type="project" value="UniProtKB-EC"/>
</dbReference>
<protein>
    <recommendedName>
        <fullName evidence="3">isochorismate synthase</fullName>
        <ecNumber evidence="3">5.4.4.2</ecNumber>
    </recommendedName>
    <alternativeName>
        <fullName evidence="5">Isochorismate mutase</fullName>
    </alternativeName>
</protein>
<organism evidence="7 8">
    <name type="scientific">Brevibacterium paucivorans</name>
    <dbReference type="NCBI Taxonomy" id="170994"/>
    <lineage>
        <taxon>Bacteria</taxon>
        <taxon>Bacillati</taxon>
        <taxon>Actinomycetota</taxon>
        <taxon>Actinomycetes</taxon>
        <taxon>Micrococcales</taxon>
        <taxon>Brevibacteriaceae</taxon>
        <taxon>Brevibacterium</taxon>
    </lineage>
</organism>
<dbReference type="SUPFAM" id="SSF56322">
    <property type="entry name" value="ADC synthase"/>
    <property type="match status" value="1"/>
</dbReference>
<dbReference type="OrthoDB" id="9806579at2"/>
<dbReference type="AlphaFoldDB" id="A0A2N6VN70"/>
<evidence type="ECO:0000256" key="3">
    <source>
        <dbReference type="ARBA" id="ARBA00012824"/>
    </source>
</evidence>
<proteinExistence type="inferred from homology"/>
<reference evidence="7 8" key="1">
    <citation type="submission" date="2017-09" db="EMBL/GenBank/DDBJ databases">
        <title>Bacterial strain isolated from the female urinary microbiota.</title>
        <authorList>
            <person name="Thomas-White K."/>
            <person name="Kumar N."/>
            <person name="Forster S."/>
            <person name="Putonti C."/>
            <person name="Lawley T."/>
            <person name="Wolfe A.J."/>
        </authorList>
    </citation>
    <scope>NUCLEOTIDE SEQUENCE [LARGE SCALE GENOMIC DNA]</scope>
    <source>
        <strain evidence="7 8">UMB1301</strain>
    </source>
</reference>
<dbReference type="InterPro" id="IPR015890">
    <property type="entry name" value="Chorismate_C"/>
</dbReference>
<keyword evidence="4" id="KW-0413">Isomerase</keyword>
<comment type="caution">
    <text evidence="7">The sequence shown here is derived from an EMBL/GenBank/DDBJ whole genome shotgun (WGS) entry which is preliminary data.</text>
</comment>
<evidence type="ECO:0000256" key="4">
    <source>
        <dbReference type="ARBA" id="ARBA00023235"/>
    </source>
</evidence>
<dbReference type="PANTHER" id="PTHR42839">
    <property type="entry name" value="ISOCHORISMATE SYNTHASE ENTC"/>
    <property type="match status" value="1"/>
</dbReference>
<dbReference type="EMBL" id="PNHK01000002">
    <property type="protein sequence ID" value="PMD05473.1"/>
    <property type="molecule type" value="Genomic_DNA"/>
</dbReference>
<dbReference type="Proteomes" id="UP000235598">
    <property type="component" value="Unassembled WGS sequence"/>
</dbReference>
<dbReference type="EC" id="5.4.4.2" evidence="3"/>
<comment type="similarity">
    <text evidence="2">Belongs to the isochorismate synthase family.</text>
</comment>
<evidence type="ECO:0000259" key="6">
    <source>
        <dbReference type="Pfam" id="PF00425"/>
    </source>
</evidence>
<dbReference type="NCBIfam" id="TIGR00543">
    <property type="entry name" value="isochor_syn"/>
    <property type="match status" value="1"/>
</dbReference>
<evidence type="ECO:0000256" key="5">
    <source>
        <dbReference type="ARBA" id="ARBA00041564"/>
    </source>
</evidence>
<evidence type="ECO:0000256" key="1">
    <source>
        <dbReference type="ARBA" id="ARBA00000799"/>
    </source>
</evidence>
<accession>A0A2N6VN70</accession>
<comment type="catalytic activity">
    <reaction evidence="1">
        <text>chorismate = isochorismate</text>
        <dbReference type="Rhea" id="RHEA:18985"/>
        <dbReference type="ChEBI" id="CHEBI:29748"/>
        <dbReference type="ChEBI" id="CHEBI:29780"/>
        <dbReference type="EC" id="5.4.4.2"/>
    </reaction>
</comment>
<sequence length="456" mass="48542">MKDVNGETNAETLAETLTVRPGDATPTLSVRSWFVDGVTPEAPAPFVGGLPATSMEFLTQLPTDTLACWVRGNSGLVGFGRAVRIRARGGSRFSDLSTVWRSISDNATVDNPVRLPGSGLVGFTTIAFAEDSQAESVIDIPQFIMGRRDGRVWLTAVNVTGAPHTELKLRDAALQPPRDPRVHDGHVSGERYTRAVAQAIEIMQSGRASKIVVARDAVVETSNDIDVRALVGALNRSYPSTWTFCVAGMVGATPELLISRSGDRVESRVLAGTYRVAHDPRSELAAARAQLGGAKDAAEHRYAIDSLAQTLSPLCSELEVDPEPHLLALSNVIHLASDAHGVVKPGHTLLDVAQAVHPTAAVGGVPREAAWEHIAHVEKADRGRYAGPVGWIDGNGDGQLGIALRCGQLESRNRIRLWAGCGIMPDSDPASELAETRAKLTPMMSALGVAHLIDQV</sequence>
<dbReference type="InterPro" id="IPR005801">
    <property type="entry name" value="ADC_synthase"/>
</dbReference>
<evidence type="ECO:0000313" key="8">
    <source>
        <dbReference type="Proteomes" id="UP000235598"/>
    </source>
</evidence>
<dbReference type="PANTHER" id="PTHR42839:SF2">
    <property type="entry name" value="ISOCHORISMATE SYNTHASE ENTC"/>
    <property type="match status" value="1"/>
</dbReference>
<dbReference type="RefSeq" id="WP_102238507.1">
    <property type="nucleotide sequence ID" value="NZ_PNHK01000002.1"/>
</dbReference>
<gene>
    <name evidence="7" type="ORF">CJ199_05510</name>
</gene>
<evidence type="ECO:0000313" key="7">
    <source>
        <dbReference type="EMBL" id="PMD05473.1"/>
    </source>
</evidence>